<keyword evidence="3" id="KW-1185">Reference proteome</keyword>
<reference evidence="2 3" key="1">
    <citation type="submission" date="2019-09" db="EMBL/GenBank/DDBJ databases">
        <title>A chromosome-level genome assembly of the Chinese tupelo Nyssa sinensis.</title>
        <authorList>
            <person name="Yang X."/>
            <person name="Kang M."/>
            <person name="Yang Y."/>
            <person name="Xiong H."/>
            <person name="Wang M."/>
            <person name="Zhang Z."/>
            <person name="Wang Z."/>
            <person name="Wu H."/>
            <person name="Ma T."/>
            <person name="Liu J."/>
            <person name="Xi Z."/>
        </authorList>
    </citation>
    <scope>NUCLEOTIDE SEQUENCE [LARGE SCALE GENOMIC DNA]</scope>
    <source>
        <strain evidence="2">J267</strain>
        <tissue evidence="2">Leaf</tissue>
    </source>
</reference>
<dbReference type="GO" id="GO:0004386">
    <property type="term" value="F:helicase activity"/>
    <property type="evidence" value="ECO:0007669"/>
    <property type="project" value="InterPro"/>
</dbReference>
<dbReference type="EMBL" id="CM018032">
    <property type="protein sequence ID" value="KAA8547643.1"/>
    <property type="molecule type" value="Genomic_DNA"/>
</dbReference>
<sequence>MLEKGRTYNSDISLPASRLSAPQRKFLSLVYGAREDTEVMESTCVDEEANPTLGYKSIIDLVFSWSIKDVLNKDLYKEKVHKIPMTFHSTTCYMKSFISPLMEEAHADLCSSMETMSEAPIFEILSVEESKDYYEPSKDFFYNIEVKIMRNFENDLGTYEPMTGDLIALTDVGDNCKLFFLKEKRGVAITNLRAIIRSFHLNDCQEEAVLSCITTRECHHQNTVKLIWGPPGTGKTKTVGALLFSLLQMKCRTLTCAPTNIAILEVTARVLALLGLVMESLEVETYGLGDIVLFGNEKQMKIVDHDDLLDCVS</sequence>
<protein>
    <recommendedName>
        <fullName evidence="1">DNA2/NAM7 helicase helicase domain-containing protein</fullName>
    </recommendedName>
</protein>
<dbReference type="PANTHER" id="PTHR10887:SF522">
    <property type="entry name" value="P-LOOP CONTAINING NUCLEOSIDE TRIPHOSPHATE HYDROLASES SUPERFAMILY PROTEIN"/>
    <property type="match status" value="1"/>
</dbReference>
<evidence type="ECO:0000313" key="2">
    <source>
        <dbReference type="EMBL" id="KAA8547643.1"/>
    </source>
</evidence>
<feature type="domain" description="DNA2/NAM7 helicase helicase" evidence="1">
    <location>
        <begin position="200"/>
        <end position="277"/>
    </location>
</feature>
<proteinExistence type="predicted"/>
<dbReference type="PANTHER" id="PTHR10887">
    <property type="entry name" value="DNA2/NAM7 HELICASE FAMILY"/>
    <property type="match status" value="1"/>
</dbReference>
<gene>
    <name evidence="2" type="ORF">F0562_004072</name>
</gene>
<dbReference type="InterPro" id="IPR041677">
    <property type="entry name" value="DNA2/NAM7_AAA_11"/>
</dbReference>
<dbReference type="InterPro" id="IPR045055">
    <property type="entry name" value="DNA2/NAM7-like"/>
</dbReference>
<evidence type="ECO:0000313" key="3">
    <source>
        <dbReference type="Proteomes" id="UP000325577"/>
    </source>
</evidence>
<dbReference type="Pfam" id="PF13086">
    <property type="entry name" value="AAA_11"/>
    <property type="match status" value="1"/>
</dbReference>
<accession>A0A5J5BWW9</accession>
<dbReference type="OrthoDB" id="3156807at2759"/>
<dbReference type="Proteomes" id="UP000325577">
    <property type="component" value="Linkage Group LG1"/>
</dbReference>
<dbReference type="InterPro" id="IPR027417">
    <property type="entry name" value="P-loop_NTPase"/>
</dbReference>
<organism evidence="2 3">
    <name type="scientific">Nyssa sinensis</name>
    <dbReference type="NCBI Taxonomy" id="561372"/>
    <lineage>
        <taxon>Eukaryota</taxon>
        <taxon>Viridiplantae</taxon>
        <taxon>Streptophyta</taxon>
        <taxon>Embryophyta</taxon>
        <taxon>Tracheophyta</taxon>
        <taxon>Spermatophyta</taxon>
        <taxon>Magnoliopsida</taxon>
        <taxon>eudicotyledons</taxon>
        <taxon>Gunneridae</taxon>
        <taxon>Pentapetalae</taxon>
        <taxon>asterids</taxon>
        <taxon>Cornales</taxon>
        <taxon>Nyssaceae</taxon>
        <taxon>Nyssa</taxon>
    </lineage>
</organism>
<dbReference type="SUPFAM" id="SSF52540">
    <property type="entry name" value="P-loop containing nucleoside triphosphate hydrolases"/>
    <property type="match status" value="1"/>
</dbReference>
<evidence type="ECO:0000259" key="1">
    <source>
        <dbReference type="Pfam" id="PF13086"/>
    </source>
</evidence>
<name>A0A5J5BWW9_9ASTE</name>
<dbReference type="Gene3D" id="3.40.50.300">
    <property type="entry name" value="P-loop containing nucleotide triphosphate hydrolases"/>
    <property type="match status" value="1"/>
</dbReference>
<dbReference type="AlphaFoldDB" id="A0A5J5BWW9"/>